<dbReference type="SUPFAM" id="SSF54909">
    <property type="entry name" value="Dimeric alpha+beta barrel"/>
    <property type="match status" value="1"/>
</dbReference>
<dbReference type="CDD" id="cd00090">
    <property type="entry name" value="HTH_ARSR"/>
    <property type="match status" value="1"/>
</dbReference>
<dbReference type="GO" id="GO:0043200">
    <property type="term" value="P:response to amino acid"/>
    <property type="evidence" value="ECO:0007669"/>
    <property type="project" value="TreeGrafter"/>
</dbReference>
<dbReference type="STRING" id="565033.GACE_2146"/>
<dbReference type="EMBL" id="CP009552">
    <property type="protein sequence ID" value="AIY91168.1"/>
    <property type="molecule type" value="Genomic_DNA"/>
</dbReference>
<dbReference type="InterPro" id="IPR036388">
    <property type="entry name" value="WH-like_DNA-bd_sf"/>
</dbReference>
<dbReference type="InterPro" id="IPR011991">
    <property type="entry name" value="ArsR-like_HTH"/>
</dbReference>
<dbReference type="InterPro" id="IPR036390">
    <property type="entry name" value="WH_DNA-bd_sf"/>
</dbReference>
<dbReference type="KEGG" id="gac:GACE_2146"/>
<organism evidence="5 6">
    <name type="scientific">Geoglobus acetivorans</name>
    <dbReference type="NCBI Taxonomy" id="565033"/>
    <lineage>
        <taxon>Archaea</taxon>
        <taxon>Methanobacteriati</taxon>
        <taxon>Methanobacteriota</taxon>
        <taxon>Archaeoglobi</taxon>
        <taxon>Archaeoglobales</taxon>
        <taxon>Archaeoglobaceae</taxon>
        <taxon>Geoglobus</taxon>
    </lineage>
</organism>
<dbReference type="GO" id="GO:0043565">
    <property type="term" value="F:sequence-specific DNA binding"/>
    <property type="evidence" value="ECO:0007669"/>
    <property type="project" value="InterPro"/>
</dbReference>
<feature type="domain" description="HTH asnC-type" evidence="4">
    <location>
        <begin position="1"/>
        <end position="62"/>
    </location>
</feature>
<dbReference type="AlphaFoldDB" id="A0A0A7GH31"/>
<dbReference type="InterPro" id="IPR019888">
    <property type="entry name" value="Tscrpt_reg_AsnC-like"/>
</dbReference>
<dbReference type="GeneID" id="24798710"/>
<dbReference type="Gene3D" id="1.10.10.10">
    <property type="entry name" value="Winged helix-like DNA-binding domain superfamily/Winged helix DNA-binding domain"/>
    <property type="match status" value="1"/>
</dbReference>
<keyword evidence="2" id="KW-0238">DNA-binding</keyword>
<dbReference type="Gene3D" id="3.30.70.920">
    <property type="match status" value="1"/>
</dbReference>
<evidence type="ECO:0000313" key="5">
    <source>
        <dbReference type="EMBL" id="AIY91168.1"/>
    </source>
</evidence>
<dbReference type="PANTHER" id="PTHR30154">
    <property type="entry name" value="LEUCINE-RESPONSIVE REGULATORY PROTEIN"/>
    <property type="match status" value="1"/>
</dbReference>
<keyword evidence="1" id="KW-0805">Transcription regulation</keyword>
<evidence type="ECO:0000313" key="6">
    <source>
        <dbReference type="Proteomes" id="UP000030624"/>
    </source>
</evidence>
<reference evidence="5 6" key="1">
    <citation type="journal article" date="2015" name="Appl. Environ. Microbiol.">
        <title>The Geoglobus acetivorans genome: Fe(III) reduction, acetate utilization, autotrophic growth, and degradation of aromatic compounds in a hyperthermophilic archaeon.</title>
        <authorList>
            <person name="Mardanov A.V."/>
            <person name="Slododkina G.B."/>
            <person name="Slobodkin A.I."/>
            <person name="Beletsky A.V."/>
            <person name="Gavrilov S.N."/>
            <person name="Kublanov I.V."/>
            <person name="Bonch-Osmolovskaya E.A."/>
            <person name="Skryabin K.G."/>
            <person name="Ravin N.V."/>
        </authorList>
    </citation>
    <scope>NUCLEOTIDE SEQUENCE [LARGE SCALE GENOMIC DNA]</scope>
    <source>
        <strain evidence="5 6">SBH6</strain>
    </source>
</reference>
<evidence type="ECO:0000259" key="4">
    <source>
        <dbReference type="PROSITE" id="PS50956"/>
    </source>
</evidence>
<accession>A0A0A7GH31</accession>
<evidence type="ECO:0000256" key="3">
    <source>
        <dbReference type="ARBA" id="ARBA00023163"/>
    </source>
</evidence>
<dbReference type="GO" id="GO:0005829">
    <property type="term" value="C:cytosol"/>
    <property type="evidence" value="ECO:0007669"/>
    <property type="project" value="TreeGrafter"/>
</dbReference>
<dbReference type="PROSITE" id="PS50956">
    <property type="entry name" value="HTH_ASNC_2"/>
    <property type="match status" value="1"/>
</dbReference>
<gene>
    <name evidence="5" type="ORF">GACE_2146</name>
</gene>
<dbReference type="PANTHER" id="PTHR30154:SF34">
    <property type="entry name" value="TRANSCRIPTIONAL REGULATOR AZLB"/>
    <property type="match status" value="1"/>
</dbReference>
<evidence type="ECO:0000256" key="2">
    <source>
        <dbReference type="ARBA" id="ARBA00023125"/>
    </source>
</evidence>
<dbReference type="eggNOG" id="arCOG01580">
    <property type="taxonomic scope" value="Archaea"/>
</dbReference>
<sequence>MDDKDRVIVDMLTKDARTPLTKIAKKLGITEAAVRKRLKNLEEKNIITGYTALVNPSALGYNTVSLTGIDTEPEKLLDVASKMKEYDFARNVFITTGDHMIMVEIWAKDGDELTRIISDVIGKIEGVKRVCPAIVLEKLK</sequence>
<dbReference type="InterPro" id="IPR011008">
    <property type="entry name" value="Dimeric_a/b-barrel"/>
</dbReference>
<protein>
    <submittedName>
        <fullName evidence="5">HTH-type transcriptional regulator</fullName>
    </submittedName>
</protein>
<dbReference type="PRINTS" id="PR00033">
    <property type="entry name" value="HTHASNC"/>
</dbReference>
<dbReference type="InterPro" id="IPR019887">
    <property type="entry name" value="Tscrpt_reg_AsnC/Lrp_C"/>
</dbReference>
<dbReference type="HOGENOM" id="CLU_091233_5_4_2"/>
<proteinExistence type="predicted"/>
<dbReference type="Pfam" id="PF13404">
    <property type="entry name" value="HTH_AsnC-type"/>
    <property type="match status" value="1"/>
</dbReference>
<dbReference type="InterPro" id="IPR000485">
    <property type="entry name" value="AsnC-type_HTH_dom"/>
</dbReference>
<keyword evidence="3" id="KW-0804">Transcription</keyword>
<name>A0A0A7GH31_GEOAI</name>
<dbReference type="SMART" id="SM00344">
    <property type="entry name" value="HTH_ASNC"/>
    <property type="match status" value="1"/>
</dbReference>
<dbReference type="RefSeq" id="WP_048093289.1">
    <property type="nucleotide sequence ID" value="NZ_CP009552.1"/>
</dbReference>
<evidence type="ECO:0000256" key="1">
    <source>
        <dbReference type="ARBA" id="ARBA00023015"/>
    </source>
</evidence>
<dbReference type="Proteomes" id="UP000030624">
    <property type="component" value="Chromosome"/>
</dbReference>
<dbReference type="Pfam" id="PF01037">
    <property type="entry name" value="AsnC_trans_reg"/>
    <property type="match status" value="1"/>
</dbReference>
<dbReference type="SUPFAM" id="SSF46785">
    <property type="entry name" value="Winged helix' DNA-binding domain"/>
    <property type="match status" value="1"/>
</dbReference>